<gene>
    <name evidence="3" type="ORF">GALMADRAFT_257785</name>
</gene>
<name>A0A067SAG1_GALM3</name>
<dbReference type="AlphaFoldDB" id="A0A067SAG1"/>
<proteinExistence type="predicted"/>
<dbReference type="Proteomes" id="UP000027222">
    <property type="component" value="Unassembled WGS sequence"/>
</dbReference>
<dbReference type="Gene3D" id="3.40.50.300">
    <property type="entry name" value="P-loop containing nucleotide triphosphate hydrolases"/>
    <property type="match status" value="1"/>
</dbReference>
<keyword evidence="4" id="KW-1185">Reference proteome</keyword>
<dbReference type="EMBL" id="KL142412">
    <property type="protein sequence ID" value="KDR67885.1"/>
    <property type="molecule type" value="Genomic_DNA"/>
</dbReference>
<organism evidence="3 4">
    <name type="scientific">Galerina marginata (strain CBS 339.88)</name>
    <dbReference type="NCBI Taxonomy" id="685588"/>
    <lineage>
        <taxon>Eukaryota</taxon>
        <taxon>Fungi</taxon>
        <taxon>Dikarya</taxon>
        <taxon>Basidiomycota</taxon>
        <taxon>Agaricomycotina</taxon>
        <taxon>Agaricomycetes</taxon>
        <taxon>Agaricomycetidae</taxon>
        <taxon>Agaricales</taxon>
        <taxon>Agaricineae</taxon>
        <taxon>Strophariaceae</taxon>
        <taxon>Galerina</taxon>
    </lineage>
</organism>
<dbReference type="STRING" id="685588.A0A067SAG1"/>
<dbReference type="OrthoDB" id="8954335at2759"/>
<dbReference type="InterPro" id="IPR027417">
    <property type="entry name" value="P-loop_NTPase"/>
</dbReference>
<evidence type="ECO:0000259" key="2">
    <source>
        <dbReference type="Pfam" id="PF01926"/>
    </source>
</evidence>
<reference evidence="4" key="1">
    <citation type="journal article" date="2014" name="Proc. Natl. Acad. Sci. U.S.A.">
        <title>Extensive sampling of basidiomycete genomes demonstrates inadequacy of the white-rot/brown-rot paradigm for wood decay fungi.</title>
        <authorList>
            <person name="Riley R."/>
            <person name="Salamov A.A."/>
            <person name="Brown D.W."/>
            <person name="Nagy L.G."/>
            <person name="Floudas D."/>
            <person name="Held B.W."/>
            <person name="Levasseur A."/>
            <person name="Lombard V."/>
            <person name="Morin E."/>
            <person name="Otillar R."/>
            <person name="Lindquist E.A."/>
            <person name="Sun H."/>
            <person name="LaButti K.M."/>
            <person name="Schmutz J."/>
            <person name="Jabbour D."/>
            <person name="Luo H."/>
            <person name="Baker S.E."/>
            <person name="Pisabarro A.G."/>
            <person name="Walton J.D."/>
            <person name="Blanchette R.A."/>
            <person name="Henrissat B."/>
            <person name="Martin F."/>
            <person name="Cullen D."/>
            <person name="Hibbett D.S."/>
            <person name="Grigoriev I.V."/>
        </authorList>
    </citation>
    <scope>NUCLEOTIDE SEQUENCE [LARGE SCALE GENOMIC DNA]</scope>
    <source>
        <strain evidence="4">CBS 339.88</strain>
    </source>
</reference>
<feature type="coiled-coil region" evidence="1">
    <location>
        <begin position="205"/>
        <end position="265"/>
    </location>
</feature>
<accession>A0A067SAG1</accession>
<evidence type="ECO:0000256" key="1">
    <source>
        <dbReference type="SAM" id="Coils"/>
    </source>
</evidence>
<sequence>MGGSGTGKSTFINLISGDRLRVGETLESCTEDVALSLPFSIDGQRIRLVDTPGFDDTSKSDAEILSVIVQFLAEEYKNGRRLHGVIFLHRISDVRMGGVSRRNFTICQKLCGVDFFHNVVIATTRWDEVDLRTGEAREREFRAKPDLFKPLLDAGAKLMRHCDFDSAQEILRTFLKVGPLPLLVQIELVDRGLDMADTEAGLELRRHVMKQNQRAEKEMNDLLDELKEAALANDTAGQKILEQECEELRQKMSLLHSEAKKLSRDPEPAGTPFVQVGGVGAVITTVGGGGEREEIGKKIEELEGRFLEALNHCEDSNRAQVTALQHDLDRLKEQRLTGSPNQMPVNQSWYSLGKEMMNFAVDTISVSLSRFIRPR</sequence>
<dbReference type="Pfam" id="PF01926">
    <property type="entry name" value="MMR_HSR1"/>
    <property type="match status" value="1"/>
</dbReference>
<dbReference type="SUPFAM" id="SSF52540">
    <property type="entry name" value="P-loop containing nucleoside triphosphate hydrolases"/>
    <property type="match status" value="1"/>
</dbReference>
<dbReference type="CDD" id="cd00882">
    <property type="entry name" value="Ras_like_GTPase"/>
    <property type="match status" value="1"/>
</dbReference>
<dbReference type="GO" id="GO:0005525">
    <property type="term" value="F:GTP binding"/>
    <property type="evidence" value="ECO:0007669"/>
    <property type="project" value="InterPro"/>
</dbReference>
<evidence type="ECO:0000313" key="3">
    <source>
        <dbReference type="EMBL" id="KDR67885.1"/>
    </source>
</evidence>
<keyword evidence="1" id="KW-0175">Coiled coil</keyword>
<feature type="domain" description="G" evidence="2">
    <location>
        <begin position="2"/>
        <end position="72"/>
    </location>
</feature>
<dbReference type="HOGENOM" id="CLU_018003_1_3_1"/>
<evidence type="ECO:0000313" key="4">
    <source>
        <dbReference type="Proteomes" id="UP000027222"/>
    </source>
</evidence>
<dbReference type="InterPro" id="IPR006073">
    <property type="entry name" value="GTP-bd"/>
</dbReference>
<protein>
    <recommendedName>
        <fullName evidence="2">G domain-containing protein</fullName>
    </recommendedName>
</protein>